<dbReference type="Pfam" id="PF03649">
    <property type="entry name" value="UPF0014"/>
    <property type="match status" value="1"/>
</dbReference>
<reference evidence="7 8" key="1">
    <citation type="journal article" date="2015" name="Genome Announc.">
        <title>Complete Genome Sequence of Microcystis aeruginosa NIES-2549, a Bloom-Forming Cyanobacterium from Lake Kasumigaura, Japan.</title>
        <authorList>
            <person name="Yamaguchi H."/>
            <person name="Suzuki S."/>
            <person name="Tanabe Y."/>
            <person name="Osana Y."/>
            <person name="Shimura Y."/>
            <person name="Ishida K."/>
            <person name="Kawachi M."/>
        </authorList>
    </citation>
    <scope>NUCLEOTIDE SEQUENCE [LARGE SCALE GENOMIC DNA]</scope>
    <source>
        <strain evidence="7 8">NIES-2549</strain>
    </source>
</reference>
<evidence type="ECO:0000313" key="8">
    <source>
        <dbReference type="Proteomes" id="UP000034103"/>
    </source>
</evidence>
<dbReference type="Proteomes" id="UP000034103">
    <property type="component" value="Chromosome"/>
</dbReference>
<proteinExistence type="inferred from homology"/>
<dbReference type="InterPro" id="IPR005226">
    <property type="entry name" value="UPF0014_fam"/>
</dbReference>
<dbReference type="PANTHER" id="PTHR30028:SF0">
    <property type="entry name" value="PROTEIN ALUMINUM SENSITIVE 3"/>
    <property type="match status" value="1"/>
</dbReference>
<dbReference type="PANTHER" id="PTHR30028">
    <property type="entry name" value="UPF0014 INNER MEMBRANE PROTEIN YBBM-RELATED"/>
    <property type="match status" value="1"/>
</dbReference>
<dbReference type="EMBL" id="CP011304">
    <property type="protein sequence ID" value="AKE63509.1"/>
    <property type="molecule type" value="Genomic_DNA"/>
</dbReference>
<name>A0A0F6U2T2_MICAE</name>
<evidence type="ECO:0000256" key="3">
    <source>
        <dbReference type="ARBA" id="ARBA00022692"/>
    </source>
</evidence>
<feature type="transmembrane region" description="Helical" evidence="6">
    <location>
        <begin position="94"/>
        <end position="117"/>
    </location>
</feature>
<feature type="transmembrane region" description="Helical" evidence="6">
    <location>
        <begin position="220"/>
        <end position="241"/>
    </location>
</feature>
<feature type="transmembrane region" description="Helical" evidence="6">
    <location>
        <begin position="129"/>
        <end position="147"/>
    </location>
</feature>
<dbReference type="AlphaFoldDB" id="A0A0F6U2T2"/>
<organism evidence="7 8">
    <name type="scientific">Microcystis aeruginosa NIES-2549</name>
    <dbReference type="NCBI Taxonomy" id="1641812"/>
    <lineage>
        <taxon>Bacteria</taxon>
        <taxon>Bacillati</taxon>
        <taxon>Cyanobacteriota</taxon>
        <taxon>Cyanophyceae</taxon>
        <taxon>Oscillatoriophycideae</taxon>
        <taxon>Chroococcales</taxon>
        <taxon>Microcystaceae</taxon>
        <taxon>Microcystis</taxon>
    </lineage>
</organism>
<evidence type="ECO:0000256" key="4">
    <source>
        <dbReference type="ARBA" id="ARBA00022989"/>
    </source>
</evidence>
<dbReference type="RefSeq" id="WP_046661340.1">
    <property type="nucleotide sequence ID" value="NZ_CP011304.1"/>
</dbReference>
<evidence type="ECO:0000313" key="7">
    <source>
        <dbReference type="EMBL" id="AKE63509.1"/>
    </source>
</evidence>
<evidence type="ECO:0000256" key="6">
    <source>
        <dbReference type="SAM" id="Phobius"/>
    </source>
</evidence>
<dbReference type="PATRIC" id="fig|1641812.3.peg.1193"/>
<feature type="transmembrane region" description="Helical" evidence="6">
    <location>
        <begin position="12"/>
        <end position="30"/>
    </location>
</feature>
<evidence type="ECO:0000256" key="5">
    <source>
        <dbReference type="ARBA" id="ARBA00023136"/>
    </source>
</evidence>
<keyword evidence="4 6" id="KW-1133">Transmembrane helix</keyword>
<comment type="similarity">
    <text evidence="2">Belongs to the UPF0014 family.</text>
</comment>
<feature type="transmembrane region" description="Helical" evidence="6">
    <location>
        <begin position="65"/>
        <end position="82"/>
    </location>
</feature>
<gene>
    <name evidence="7" type="ORF">MYAER_1151</name>
</gene>
<accession>A0A0F6U2T2</accession>
<evidence type="ECO:0000256" key="1">
    <source>
        <dbReference type="ARBA" id="ARBA00004141"/>
    </source>
</evidence>
<protein>
    <submittedName>
        <fullName evidence="7">YbbM seven transmembrane helix protein</fullName>
    </submittedName>
</protein>
<sequence>MDGLVELNLVDLGWALGMMGICLVLSRWSNLALEGQLLLATGRSILQLLVVGYVIAVIFSLDNPLAVLGILAVMMTIATIVAKNRIDSRDKALLPLVFGSLLISSCLTLGYAIALIIQPEQWYSPQYLIPLTGMVLGQAMNSASLAGERLSSTIKSHRLEIETHLCLGATPQQAIADYQKAAIRASLIPTLNQMMVVGLVSLPGMFTGQVLAGSEPLNAASYQILILFMIALANLITAQLVTEGIYRRFFSENLSLLS</sequence>
<feature type="transmembrane region" description="Helical" evidence="6">
    <location>
        <begin position="37"/>
        <end position="59"/>
    </location>
</feature>
<dbReference type="GO" id="GO:0005886">
    <property type="term" value="C:plasma membrane"/>
    <property type="evidence" value="ECO:0007669"/>
    <property type="project" value="TreeGrafter"/>
</dbReference>
<keyword evidence="3 6" id="KW-0812">Transmembrane</keyword>
<comment type="subcellular location">
    <subcellularLocation>
        <location evidence="1">Membrane</location>
        <topology evidence="1">Multi-pass membrane protein</topology>
    </subcellularLocation>
</comment>
<dbReference type="HOGENOM" id="CLU_076147_1_0_3"/>
<evidence type="ECO:0000256" key="2">
    <source>
        <dbReference type="ARBA" id="ARBA00005268"/>
    </source>
</evidence>
<keyword evidence="5 6" id="KW-0472">Membrane</keyword>